<dbReference type="Proteomes" id="UP000249099">
    <property type="component" value="Unassembled WGS sequence"/>
</dbReference>
<dbReference type="AlphaFoldDB" id="A0A328KKS8"/>
<comment type="caution">
    <text evidence="2">The sequence shown here is derived from an EMBL/GenBank/DDBJ whole genome shotgun (WGS) entry which is preliminary data.</text>
</comment>
<dbReference type="InterPro" id="IPR025669">
    <property type="entry name" value="AAA_dom"/>
</dbReference>
<evidence type="ECO:0000259" key="1">
    <source>
        <dbReference type="Pfam" id="PF13614"/>
    </source>
</evidence>
<dbReference type="EMBL" id="NAQV01000023">
    <property type="protein sequence ID" value="RAN62421.1"/>
    <property type="molecule type" value="Genomic_DNA"/>
</dbReference>
<dbReference type="Pfam" id="PF13614">
    <property type="entry name" value="AAA_31"/>
    <property type="match status" value="1"/>
</dbReference>
<evidence type="ECO:0000313" key="3">
    <source>
        <dbReference type="Proteomes" id="UP000249099"/>
    </source>
</evidence>
<organism evidence="2 3">
    <name type="scientific">Dolosigranulum pigrum</name>
    <dbReference type="NCBI Taxonomy" id="29394"/>
    <lineage>
        <taxon>Bacteria</taxon>
        <taxon>Bacillati</taxon>
        <taxon>Bacillota</taxon>
        <taxon>Bacilli</taxon>
        <taxon>Lactobacillales</taxon>
        <taxon>Carnobacteriaceae</taxon>
        <taxon>Dolosigranulum</taxon>
    </lineage>
</organism>
<dbReference type="InterPro" id="IPR027417">
    <property type="entry name" value="P-loop_NTPase"/>
</dbReference>
<dbReference type="PANTHER" id="PTHR13696">
    <property type="entry name" value="P-LOOP CONTAINING NUCLEOSIDE TRIPHOSPHATE HYDROLASE"/>
    <property type="match status" value="1"/>
</dbReference>
<dbReference type="SUPFAM" id="SSF52540">
    <property type="entry name" value="P-loop containing nucleoside triphosphate hydrolases"/>
    <property type="match status" value="1"/>
</dbReference>
<name>A0A328KKS8_9LACT</name>
<dbReference type="CDD" id="cd02042">
    <property type="entry name" value="ParAB_family"/>
    <property type="match status" value="1"/>
</dbReference>
<reference evidence="2 3" key="1">
    <citation type="submission" date="2017-03" db="EMBL/GenBank/DDBJ databases">
        <title>wgs assembly of Dolosigranulum pigrum KPL CDC strains.</title>
        <authorList>
            <person name="Brugger S.D."/>
            <person name="Pettigrew M."/>
            <person name="Kong Y."/>
            <person name="Lemon K.P."/>
        </authorList>
    </citation>
    <scope>NUCLEOTIDE SEQUENCE [LARGE SCALE GENOMIC DNA]</scope>
    <source>
        <strain evidence="2 3">KPL1931_CDC4294-98</strain>
    </source>
</reference>
<proteinExistence type="predicted"/>
<dbReference type="InterPro" id="IPR050678">
    <property type="entry name" value="DNA_Partitioning_ATPase"/>
</dbReference>
<feature type="domain" description="AAA" evidence="1">
    <location>
        <begin position="4"/>
        <end position="194"/>
    </location>
</feature>
<accession>A0A328KKS8</accession>
<dbReference type="PANTHER" id="PTHR13696:SF52">
    <property type="entry name" value="PARA FAMILY PROTEIN CT_582"/>
    <property type="match status" value="1"/>
</dbReference>
<dbReference type="Gene3D" id="3.40.50.300">
    <property type="entry name" value="P-loop containing nucleotide triphosphate hydrolases"/>
    <property type="match status" value="1"/>
</dbReference>
<sequence>MGTMLSFVNNKGGSTKTTSTVNFAGAYAVKNPSKKVLIVETDGQGNAALSYNVDTKDLEYTTYDIFMGNQEAENCIVNAHMNIDMIPANDDMNFLEYDLMRLFERNYKQGKTLGSITSRYFNMIEGKFDKLKEKYDLIIFDTPPEIKAITSSVLSVVDEVVIPYEADAFAVQGVVNIVKRINDIKENYNPKLNIAGLMAVKVDSRTKVHTTMINKMMRYAKKNNINHLLAEIPRSIRFADAATFKGVPATLKSGSRMSKFEKQYYVLLEELINDGVLEGEY</sequence>
<protein>
    <recommendedName>
        <fullName evidence="1">AAA domain-containing protein</fullName>
    </recommendedName>
</protein>
<evidence type="ECO:0000313" key="2">
    <source>
        <dbReference type="EMBL" id="RAN62421.1"/>
    </source>
</evidence>
<gene>
    <name evidence="2" type="ORF">B8A44_07685</name>
</gene>